<dbReference type="PANTHER" id="PTHR12411">
    <property type="entry name" value="CYSTEINE PROTEASE FAMILY C1-RELATED"/>
    <property type="match status" value="1"/>
</dbReference>
<dbReference type="InterPro" id="IPR036582">
    <property type="entry name" value="Mao_N_sf"/>
</dbReference>
<dbReference type="Proteomes" id="UP000241048">
    <property type="component" value="Unassembled WGS sequence"/>
</dbReference>
<dbReference type="Gene3D" id="3.90.70.10">
    <property type="entry name" value="Cysteine proteinases"/>
    <property type="match status" value="1"/>
</dbReference>
<dbReference type="GO" id="GO:0008234">
    <property type="term" value="F:cysteine-type peptidase activity"/>
    <property type="evidence" value="ECO:0007669"/>
    <property type="project" value="InterPro"/>
</dbReference>
<feature type="domain" description="Peptidase C1A papain C-terminal" evidence="2">
    <location>
        <begin position="178"/>
        <end position="400"/>
    </location>
</feature>
<dbReference type="SUPFAM" id="SSF55383">
    <property type="entry name" value="Copper amine oxidase, domain N"/>
    <property type="match status" value="1"/>
</dbReference>
<dbReference type="InterPro" id="IPR038765">
    <property type="entry name" value="Papain-like_cys_pep_sf"/>
</dbReference>
<evidence type="ECO:0000313" key="4">
    <source>
        <dbReference type="Proteomes" id="UP000241048"/>
    </source>
</evidence>
<dbReference type="SUPFAM" id="SSF54001">
    <property type="entry name" value="Cysteine proteinases"/>
    <property type="match status" value="1"/>
</dbReference>
<evidence type="ECO:0000256" key="1">
    <source>
        <dbReference type="ARBA" id="ARBA00008455"/>
    </source>
</evidence>
<dbReference type="InterPro" id="IPR000668">
    <property type="entry name" value="Peptidase_C1A_C"/>
</dbReference>
<dbReference type="SMART" id="SM00645">
    <property type="entry name" value="Pept_C1"/>
    <property type="match status" value="1"/>
</dbReference>
<dbReference type="InterPro" id="IPR013128">
    <property type="entry name" value="Peptidase_C1A"/>
</dbReference>
<dbReference type="Gene3D" id="3.30.457.10">
    <property type="entry name" value="Copper amine oxidase-like, N-terminal domain"/>
    <property type="match status" value="1"/>
</dbReference>
<dbReference type="InterPro" id="IPR040528">
    <property type="entry name" value="Lectin-like"/>
</dbReference>
<dbReference type="CDD" id="cd02619">
    <property type="entry name" value="Peptidase_C1"/>
    <property type="match status" value="1"/>
</dbReference>
<name>A0A2T3FPZ7_9CLOT</name>
<dbReference type="EMBL" id="PYLO01000002">
    <property type="protein sequence ID" value="PST37358.1"/>
    <property type="molecule type" value="Genomic_DNA"/>
</dbReference>
<sequence length="569" mass="63815">MKRNVFYGALLVLLLGFLVRENRLIHIPKQVEKTEESAEWQPEWYEQMAEEINDSPITLEVDGTMVDPQLGSLRMSQDGQFMIPYGMLPDALSCAALLYDGNRLVMERGNTHAEMTVGSPELLLGEESQTIAAPPEWENGILYVPLEAVTEVFSYEENWDAENRKMELTGSEDPATFLPESYDYRKAGRAPAVKNQGSLGTCWAFASVMALESRVRPEWNVSFSEDHMSLRNSFHFSQNAGGEYTMSMAYLLAWQGPVLEEQDPYGDGYSPDGLSPACHVQEIQVLPEKDYEAVKRAVYLYGGVQSSLYTAMVSDRDDTHYYRKETGAYWYNGDEKPNHDVVIIGWDDHYSRDNFNQPPEGDGAFICANSWGGEFGDDGYFYVSYYDTNIGIHNILYSGIESADNYDHIYQTDLCGWVGQLGYGKESAFFANIYTAEEKEELEAVGFYATGENTSYQVYTVTDAEGSSQFGRRRKVASGEVANAGYYTVLLDKTVTLEAGERFAVIVEITTPGAIHPVAIEYSSSDKGLTVDLSDGEGYISYRGSSWERVETEQNCNVCLKAYTRKVDS</sequence>
<comment type="caution">
    <text evidence="3">The sequence shown here is derived from an EMBL/GenBank/DDBJ whole genome shotgun (WGS) entry which is preliminary data.</text>
</comment>
<dbReference type="Pfam" id="PF07833">
    <property type="entry name" value="Cu_amine_oxidN1"/>
    <property type="match status" value="1"/>
</dbReference>
<dbReference type="Pfam" id="PF00112">
    <property type="entry name" value="Peptidase_C1"/>
    <property type="match status" value="1"/>
</dbReference>
<dbReference type="AlphaFoldDB" id="A0A2T3FPZ7"/>
<accession>A0A2T3FPZ7</accession>
<comment type="similarity">
    <text evidence="1">Belongs to the peptidase C1 family.</text>
</comment>
<dbReference type="Pfam" id="PF18560">
    <property type="entry name" value="Lectin_like"/>
    <property type="match status" value="1"/>
</dbReference>
<dbReference type="GO" id="GO:0006508">
    <property type="term" value="P:proteolysis"/>
    <property type="evidence" value="ECO:0007669"/>
    <property type="project" value="InterPro"/>
</dbReference>
<gene>
    <name evidence="3" type="ORF">C7U56_05415</name>
</gene>
<organism evidence="3 4">
    <name type="scientific">Clostridium fessum</name>
    <dbReference type="NCBI Taxonomy" id="2126740"/>
    <lineage>
        <taxon>Bacteria</taxon>
        <taxon>Bacillati</taxon>
        <taxon>Bacillota</taxon>
        <taxon>Clostridia</taxon>
        <taxon>Eubacteriales</taxon>
        <taxon>Clostridiaceae</taxon>
        <taxon>Clostridium</taxon>
    </lineage>
</organism>
<keyword evidence="4" id="KW-1185">Reference proteome</keyword>
<proteinExistence type="inferred from homology"/>
<dbReference type="PROSITE" id="PS00139">
    <property type="entry name" value="THIOL_PROTEASE_CYS"/>
    <property type="match status" value="1"/>
</dbReference>
<evidence type="ECO:0000313" key="3">
    <source>
        <dbReference type="EMBL" id="PST37358.1"/>
    </source>
</evidence>
<dbReference type="RefSeq" id="WP_107000504.1">
    <property type="nucleotide sequence ID" value="NZ_PYLO01000002.1"/>
</dbReference>
<protein>
    <submittedName>
        <fullName evidence="3">Cell surface protein</fullName>
    </submittedName>
</protein>
<reference evidence="3 4" key="1">
    <citation type="submission" date="2018-03" db="EMBL/GenBank/DDBJ databases">
        <title>Lachnoclostridium SNUG30386 gen.nov., sp.nov., isolated from human faeces.</title>
        <authorList>
            <person name="Seo B."/>
            <person name="Jeon K."/>
            <person name="Ko G."/>
        </authorList>
    </citation>
    <scope>NUCLEOTIDE SEQUENCE [LARGE SCALE GENOMIC DNA]</scope>
    <source>
        <strain evidence="3 4">SNUG30386</strain>
    </source>
</reference>
<evidence type="ECO:0000259" key="2">
    <source>
        <dbReference type="SMART" id="SM00645"/>
    </source>
</evidence>
<dbReference type="InterPro" id="IPR012854">
    <property type="entry name" value="Cu_amine_oxidase-like_N"/>
</dbReference>
<dbReference type="InterPro" id="IPR000169">
    <property type="entry name" value="Pept_cys_AS"/>
</dbReference>